<evidence type="ECO:0000313" key="5">
    <source>
        <dbReference type="Proteomes" id="UP001409291"/>
    </source>
</evidence>
<dbReference type="PANTHER" id="PTHR10161">
    <property type="entry name" value="TARTRATE-RESISTANT ACID PHOSPHATASE TYPE 5"/>
    <property type="match status" value="1"/>
</dbReference>
<name>A0ABV0BVB0_9SPHI</name>
<dbReference type="RefSeq" id="WP_346581649.1">
    <property type="nucleotide sequence ID" value="NZ_JBDJLH010000002.1"/>
</dbReference>
<accession>A0ABV0BVB0</accession>
<sequence length="336" mass="37438">MKSNLLALLCFFALIIFIHPVFSQISDKDIKKEQQNKSLKILVISDLNDSYGSTTYSQEVLDLVGSVSTLKPDLILCGGDMVAGQKKTLTKEAIQAMWKGFDQAVLQPIKASGVPFGFTMGNHDASPNFVLDREVSASFWANHKADVNLTFIESSHFPYYFSYIKNNVFMISWDASSSQIPAEVKSWMKEQLDSPLAKEARFKIVLGHLPLYALVESKNKPGEVLEHADETLQFLKENQVDLYLSGHQHVYYPAKKESVILYHSGCLGGGPRSLLGHHEAPFKSYGFIEIPKNIKNKGSVKVSAIRADDKHEVKLEDLPAQVSGFNGSLNRIDLSK</sequence>
<organism evidence="4 5">
    <name type="scientific">Sphingobacterium kitahiroshimense</name>
    <dbReference type="NCBI Taxonomy" id="470446"/>
    <lineage>
        <taxon>Bacteria</taxon>
        <taxon>Pseudomonadati</taxon>
        <taxon>Bacteroidota</taxon>
        <taxon>Sphingobacteriia</taxon>
        <taxon>Sphingobacteriales</taxon>
        <taxon>Sphingobacteriaceae</taxon>
        <taxon>Sphingobacterium</taxon>
    </lineage>
</organism>
<keyword evidence="2" id="KW-0378">Hydrolase</keyword>
<proteinExistence type="predicted"/>
<dbReference type="InterPro" id="IPR029052">
    <property type="entry name" value="Metallo-depent_PP-like"/>
</dbReference>
<evidence type="ECO:0000259" key="3">
    <source>
        <dbReference type="Pfam" id="PF00149"/>
    </source>
</evidence>
<dbReference type="SUPFAM" id="SSF56300">
    <property type="entry name" value="Metallo-dependent phosphatases"/>
    <property type="match status" value="1"/>
</dbReference>
<gene>
    <name evidence="4" type="ORF">ABE541_15840</name>
</gene>
<evidence type="ECO:0000256" key="1">
    <source>
        <dbReference type="ARBA" id="ARBA00022729"/>
    </source>
</evidence>
<dbReference type="Proteomes" id="UP001409291">
    <property type="component" value="Unassembled WGS sequence"/>
</dbReference>
<dbReference type="InterPro" id="IPR051558">
    <property type="entry name" value="Metallophosphoesterase_PAP"/>
</dbReference>
<comment type="caution">
    <text evidence="4">The sequence shown here is derived from an EMBL/GenBank/DDBJ whole genome shotgun (WGS) entry which is preliminary data.</text>
</comment>
<keyword evidence="1" id="KW-0732">Signal</keyword>
<evidence type="ECO:0000256" key="2">
    <source>
        <dbReference type="ARBA" id="ARBA00022801"/>
    </source>
</evidence>
<keyword evidence="5" id="KW-1185">Reference proteome</keyword>
<protein>
    <submittedName>
        <fullName evidence="4">Metallophosphoesterase</fullName>
    </submittedName>
</protein>
<feature type="domain" description="Calcineurin-like phosphoesterase" evidence="3">
    <location>
        <begin position="39"/>
        <end position="251"/>
    </location>
</feature>
<dbReference type="InterPro" id="IPR004843">
    <property type="entry name" value="Calcineurin-like_PHP"/>
</dbReference>
<reference evidence="4 5" key="1">
    <citation type="submission" date="2024-04" db="EMBL/GenBank/DDBJ databases">
        <title>WGS of bacteria from Torrens River.</title>
        <authorList>
            <person name="Wyrsch E.R."/>
            <person name="Drigo B."/>
        </authorList>
    </citation>
    <scope>NUCLEOTIDE SEQUENCE [LARGE SCALE GENOMIC DNA]</scope>
    <source>
        <strain evidence="4 5">TWI391</strain>
    </source>
</reference>
<dbReference type="Gene3D" id="3.60.21.10">
    <property type="match status" value="1"/>
</dbReference>
<dbReference type="PANTHER" id="PTHR10161:SF14">
    <property type="entry name" value="TARTRATE-RESISTANT ACID PHOSPHATASE TYPE 5"/>
    <property type="match status" value="1"/>
</dbReference>
<evidence type="ECO:0000313" key="4">
    <source>
        <dbReference type="EMBL" id="MEN5378735.1"/>
    </source>
</evidence>
<dbReference type="Pfam" id="PF00149">
    <property type="entry name" value="Metallophos"/>
    <property type="match status" value="1"/>
</dbReference>
<dbReference type="EMBL" id="JBDJNQ010000007">
    <property type="protein sequence ID" value="MEN5378735.1"/>
    <property type="molecule type" value="Genomic_DNA"/>
</dbReference>